<dbReference type="PANTHER" id="PTHR21599">
    <property type="entry name" value="GLYCERATE KINASE"/>
    <property type="match status" value="1"/>
</dbReference>
<comment type="similarity">
    <text evidence="1 4">Belongs to the glycerate kinase type-1 family.</text>
</comment>
<evidence type="ECO:0000313" key="5">
    <source>
        <dbReference type="EMBL" id="MFD1219839.1"/>
    </source>
</evidence>
<evidence type="ECO:0000313" key="6">
    <source>
        <dbReference type="Proteomes" id="UP001597180"/>
    </source>
</evidence>
<keyword evidence="2 4" id="KW-0808">Transferase</keyword>
<accession>A0ABW3UHP8</accession>
<dbReference type="InterPro" id="IPR018197">
    <property type="entry name" value="Glycerate_kinase_RE-like"/>
</dbReference>
<keyword evidence="3 4" id="KW-0418">Kinase</keyword>
<dbReference type="Pfam" id="PF02595">
    <property type="entry name" value="Gly_kinase"/>
    <property type="match status" value="1"/>
</dbReference>
<dbReference type="Gene3D" id="3.40.50.10350">
    <property type="entry name" value="Glycerate kinase, domain 1"/>
    <property type="match status" value="1"/>
</dbReference>
<dbReference type="PIRSF" id="PIRSF006078">
    <property type="entry name" value="GlxK"/>
    <property type="match status" value="1"/>
</dbReference>
<evidence type="ECO:0000256" key="2">
    <source>
        <dbReference type="ARBA" id="ARBA00022679"/>
    </source>
</evidence>
<dbReference type="InterPro" id="IPR036129">
    <property type="entry name" value="Glycerate_kinase_sf"/>
</dbReference>
<keyword evidence="6" id="KW-1185">Reference proteome</keyword>
<dbReference type="NCBIfam" id="TIGR00045">
    <property type="entry name" value="glycerate kinase"/>
    <property type="match status" value="1"/>
</dbReference>
<dbReference type="EMBL" id="JBHTLU010000012">
    <property type="protein sequence ID" value="MFD1219839.1"/>
    <property type="molecule type" value="Genomic_DNA"/>
</dbReference>
<dbReference type="Proteomes" id="UP001597180">
    <property type="component" value="Unassembled WGS sequence"/>
</dbReference>
<dbReference type="SUPFAM" id="SSF110738">
    <property type="entry name" value="Glycerate kinase I"/>
    <property type="match status" value="1"/>
</dbReference>
<organism evidence="5 6">
    <name type="scientific">Paenibacillus vulneris</name>
    <dbReference type="NCBI Taxonomy" id="1133364"/>
    <lineage>
        <taxon>Bacteria</taxon>
        <taxon>Bacillati</taxon>
        <taxon>Bacillota</taxon>
        <taxon>Bacilli</taxon>
        <taxon>Bacillales</taxon>
        <taxon>Paenibacillaceae</taxon>
        <taxon>Paenibacillus</taxon>
    </lineage>
</organism>
<sequence length="378" mass="38897">MKIVLAPDSYKGSLSAKEACDAMEQGIRRVLKDAEIIKVPMADGGEGTVRSLVDATGGTLHTVRVQGPLGDDVNAMYGILGDGVTAVIEVAEASGLYLIDKEKRNPLLASTYGMGGLIRHALDQGCRSFIIGLGGSATNDGGAGMAQALGARLLNKAGEPIGLGGAALADLDSIDASSMDSRIGESRFIVACDVDNPLCGPQGASAVFGPQKGATPEMVQQLDSCLNQYADMVRRDIGADIKQLPGAGAAGGMGGGAVAFLNAELKPGVEIVIEAAQLEKHLKGAGLVISGEGQCDFQTERGKTPYGVAKTAQRQGVPCVLIAGAIGEGIEVLYHSGVTSVFSMVDKPMALEQAMEEASRLVADAAERVVRLFIGGRK</sequence>
<dbReference type="RefSeq" id="WP_345594544.1">
    <property type="nucleotide sequence ID" value="NZ_BAABJG010000055.1"/>
</dbReference>
<dbReference type="InterPro" id="IPR018193">
    <property type="entry name" value="Glyc_kinase_flavodox-like_fold"/>
</dbReference>
<proteinExistence type="inferred from homology"/>
<dbReference type="PANTHER" id="PTHR21599:SF0">
    <property type="entry name" value="GLYCERATE KINASE"/>
    <property type="match status" value="1"/>
</dbReference>
<dbReference type="InterPro" id="IPR004381">
    <property type="entry name" value="Glycerate_kinase"/>
</dbReference>
<protein>
    <submittedName>
        <fullName evidence="5">Glycerate kinase</fullName>
    </submittedName>
</protein>
<evidence type="ECO:0000256" key="3">
    <source>
        <dbReference type="ARBA" id="ARBA00022777"/>
    </source>
</evidence>
<name>A0ABW3UHP8_9BACL</name>
<reference evidence="6" key="1">
    <citation type="journal article" date="2019" name="Int. J. Syst. Evol. Microbiol.">
        <title>The Global Catalogue of Microorganisms (GCM) 10K type strain sequencing project: providing services to taxonomists for standard genome sequencing and annotation.</title>
        <authorList>
            <consortium name="The Broad Institute Genomics Platform"/>
            <consortium name="The Broad Institute Genome Sequencing Center for Infectious Disease"/>
            <person name="Wu L."/>
            <person name="Ma J."/>
        </authorList>
    </citation>
    <scope>NUCLEOTIDE SEQUENCE [LARGE SCALE GENOMIC DNA]</scope>
    <source>
        <strain evidence="6">CCUG 53270</strain>
    </source>
</reference>
<evidence type="ECO:0000256" key="1">
    <source>
        <dbReference type="ARBA" id="ARBA00006284"/>
    </source>
</evidence>
<dbReference type="Gene3D" id="3.90.1510.10">
    <property type="entry name" value="Glycerate kinase, domain 2"/>
    <property type="match status" value="1"/>
</dbReference>
<comment type="caution">
    <text evidence="5">The sequence shown here is derived from an EMBL/GenBank/DDBJ whole genome shotgun (WGS) entry which is preliminary data.</text>
</comment>
<evidence type="ECO:0000256" key="4">
    <source>
        <dbReference type="PIRNR" id="PIRNR006078"/>
    </source>
</evidence>
<gene>
    <name evidence="5" type="ORF">ACFQ4B_06900</name>
</gene>
<dbReference type="GO" id="GO:0016301">
    <property type="term" value="F:kinase activity"/>
    <property type="evidence" value="ECO:0007669"/>
    <property type="project" value="UniProtKB-KW"/>
</dbReference>